<comment type="caution">
    <text evidence="3">The sequence shown here is derived from an EMBL/GenBank/DDBJ whole genome shotgun (WGS) entry which is preliminary data.</text>
</comment>
<dbReference type="Pfam" id="PF05699">
    <property type="entry name" value="Dimer_Tnp_hAT"/>
    <property type="match status" value="1"/>
</dbReference>
<evidence type="ECO:0000313" key="3">
    <source>
        <dbReference type="EMBL" id="CAF3492452.1"/>
    </source>
</evidence>
<dbReference type="InterPro" id="IPR052958">
    <property type="entry name" value="IFN-induced_PKR_regulator"/>
</dbReference>
<dbReference type="AlphaFoldDB" id="A0A818GPC3"/>
<sequence>MKSNSSKLKTISSFFPSSPAKIRKINDQILNSSSISIATRTLLSETSNILSTIDANSSVDINLIATCDHSVSKVSSSKISPLSPTSSRATAAFSSLYSIITSTIGQRDDSLNEKYYRTHIYYQLIDNILNELEDRFSTENLRILPSISSLSPHTETFLHFGLLKPFADHLNFDCDILFNELTVVKPMIQKKSLTTIIDLYQEIYPFTEAFPILVALIESTITIAVSSTTCERTFSKMKQIKTTVRNTLTDDRLSNLCVIAVERDIAVNFEQLIDKFSDIHKNTRIMLK</sequence>
<dbReference type="OrthoDB" id="1739706at2759"/>
<dbReference type="EMBL" id="CAJOAY010000023">
    <property type="protein sequence ID" value="CAF3492452.1"/>
    <property type="molecule type" value="Genomic_DNA"/>
</dbReference>
<dbReference type="PANTHER" id="PTHR46289:SF14">
    <property type="entry name" value="DUF4371 DOMAIN-CONTAINING PROTEIN"/>
    <property type="match status" value="1"/>
</dbReference>
<dbReference type="GO" id="GO:0046983">
    <property type="term" value="F:protein dimerization activity"/>
    <property type="evidence" value="ECO:0007669"/>
    <property type="project" value="InterPro"/>
</dbReference>
<evidence type="ECO:0000313" key="4">
    <source>
        <dbReference type="Proteomes" id="UP000663881"/>
    </source>
</evidence>
<dbReference type="EMBL" id="CAJNON010000150">
    <property type="protein sequence ID" value="CAF1037042.1"/>
    <property type="molecule type" value="Genomic_DNA"/>
</dbReference>
<accession>A0A818GPC3</accession>
<dbReference type="Proteomes" id="UP000663881">
    <property type="component" value="Unassembled WGS sequence"/>
</dbReference>
<protein>
    <recommendedName>
        <fullName evidence="1">HAT C-terminal dimerisation domain-containing protein</fullName>
    </recommendedName>
</protein>
<evidence type="ECO:0000259" key="1">
    <source>
        <dbReference type="Pfam" id="PF05699"/>
    </source>
</evidence>
<proteinExistence type="predicted"/>
<dbReference type="Proteomes" id="UP000663891">
    <property type="component" value="Unassembled WGS sequence"/>
</dbReference>
<evidence type="ECO:0000313" key="2">
    <source>
        <dbReference type="EMBL" id="CAF1037042.1"/>
    </source>
</evidence>
<reference evidence="3" key="1">
    <citation type="submission" date="2021-02" db="EMBL/GenBank/DDBJ databases">
        <authorList>
            <person name="Nowell W R."/>
        </authorList>
    </citation>
    <scope>NUCLEOTIDE SEQUENCE</scope>
</reference>
<gene>
    <name evidence="3" type="ORF">OKA104_LOCUS1010</name>
    <name evidence="2" type="ORF">VCS650_LOCUS16654</name>
</gene>
<dbReference type="InterPro" id="IPR008906">
    <property type="entry name" value="HATC_C_dom"/>
</dbReference>
<dbReference type="InterPro" id="IPR012337">
    <property type="entry name" value="RNaseH-like_sf"/>
</dbReference>
<dbReference type="SUPFAM" id="SSF53098">
    <property type="entry name" value="Ribonuclease H-like"/>
    <property type="match status" value="1"/>
</dbReference>
<feature type="domain" description="HAT C-terminal dimerisation" evidence="1">
    <location>
        <begin position="207"/>
        <end position="261"/>
    </location>
</feature>
<organism evidence="3 4">
    <name type="scientific">Adineta steineri</name>
    <dbReference type="NCBI Taxonomy" id="433720"/>
    <lineage>
        <taxon>Eukaryota</taxon>
        <taxon>Metazoa</taxon>
        <taxon>Spiralia</taxon>
        <taxon>Gnathifera</taxon>
        <taxon>Rotifera</taxon>
        <taxon>Eurotatoria</taxon>
        <taxon>Bdelloidea</taxon>
        <taxon>Adinetida</taxon>
        <taxon>Adinetidae</taxon>
        <taxon>Adineta</taxon>
    </lineage>
</organism>
<name>A0A818GPC3_9BILA</name>
<dbReference type="PANTHER" id="PTHR46289">
    <property type="entry name" value="52 KDA REPRESSOR OF THE INHIBITOR OF THE PROTEIN KINASE-LIKE PROTEIN-RELATED"/>
    <property type="match status" value="1"/>
</dbReference>